<dbReference type="InterPro" id="IPR000873">
    <property type="entry name" value="AMP-dep_synth/lig_dom"/>
</dbReference>
<name>A0A3D9H8L6_9PROT</name>
<dbReference type="SMART" id="SM00825">
    <property type="entry name" value="PKS_KS"/>
    <property type="match status" value="1"/>
</dbReference>
<dbReference type="InterPro" id="IPR032821">
    <property type="entry name" value="PKS_assoc"/>
</dbReference>
<keyword evidence="4" id="KW-0808">Transferase</keyword>
<dbReference type="InterPro" id="IPR006162">
    <property type="entry name" value="Ppantetheine_attach_site"/>
</dbReference>
<reference evidence="7 8" key="1">
    <citation type="submission" date="2018-07" db="EMBL/GenBank/DDBJ databases">
        <title>Genomic Encyclopedia of Type Strains, Phase III (KMG-III): the genomes of soil and plant-associated and newly described type strains.</title>
        <authorList>
            <person name="Whitman W."/>
        </authorList>
    </citation>
    <scope>NUCLEOTIDE SEQUENCE [LARGE SCALE GENOMIC DNA]</scope>
    <source>
        <strain evidence="7 8">CECT 8488</strain>
    </source>
</reference>
<dbReference type="InterPro" id="IPR029058">
    <property type="entry name" value="AB_hydrolase_fold"/>
</dbReference>
<dbReference type="GO" id="GO:0043041">
    <property type="term" value="P:amino acid activation for nonribosomal peptide biosynthetic process"/>
    <property type="evidence" value="ECO:0007669"/>
    <property type="project" value="TreeGrafter"/>
</dbReference>
<dbReference type="Gene3D" id="3.40.50.720">
    <property type="entry name" value="NAD(P)-binding Rossmann-like Domain"/>
    <property type="match status" value="1"/>
</dbReference>
<sequence>MTEQETASYPGQSNLVAGFLKTAGTWPELIALEAGDIRLTYRELEVASRRQAQSLQAAGLLPGHGVALMLPRSADLVISMLAVVRAGCHMVPLDRNSPAERRDYILSDAGCAAVITHDGIDNLDLPCLAPMPVADLLHQPEETPLQTQTGARDLACIFYTSGTTGRPKGVRVPHRAIARLSWPPHFIPMPVGRRYGNISNPAFDALSFDIWVPLLTGGTIIVIDQEDVNYPARLQTVLETRQVEAMFMTVALFNLIAQQQPGCFAGLQDLLIGGEAINAATVRSWYEANPQSNCVIHNVYGPTECATFSTIQPVPRDHQGASVPIGRAIAGTETYLIRPDGKKALPGEIAQLLIGGTALADGYHNLPEKTADSFKPIATGNRGQLFYHTGDLVQQDENGLITYRGRADRQVKIRGFRIEPGEIEQALLRHPEILEAFVGTRKAPSGQHLLLAFIVARDGVTPTEISQHLSTGLPDYMIPHRLHRLQNMPLTANGKIDGRALLKGNHPVWIEQSFECEPETSEDLSKLLDLAGTILGTRPSHPDQTLPQAGGDSLSAMRISHAIQEHWTIQLSASFILTATFRQIEASLSRGTSADNGGYPLLNPDKPIAPDQWEVNSEQTRLWLYQARHPKSCAYNETLAFRIHGAIDQHRLAEAVDQLFLQHPEIRSRFADISGRIMQTHDHDRDTSLHVFNPGQYDEKSWTGFARLLNETPFDLAQDRLFQVYWLPFSSDGGILILHFHHILIDGHSINILFRHLTQAYDGHQKDARPAASLAAQADWQRKWRSSPAYDDLRHGARDHVLSRLEDLQDTDRIACPASGDIGEQATILACRITDADNSRIAAFCRWRGLTPFQLFTSLYAWCLHTLRGQKMVKIATPVANRPLGMFEGTVGMLSNTQLLLMTVDEEETLDQQLTQQLEQIRACTPLQDLLLEDLLQDCPELLDENGSPFDYMFVLENTDDRQLRLGETAASFQPLKSATAKCALTLTALSQQDGYRFLWEYRDSAFPDNAAEKMADLFQKTLEELIQGGSMSLSQLASPYRNQPADGVTGPIDPAAFQNPADWFQFQASATPYAPALVAGDLTFTYRDLDHLSDHLAHLLMEKIQPADDHNETTRVALKMETSPAHIVSLLALAKAGLTALPLDPGYPDTLITDVLDQASPAAILFDGSSADAAPEQLPDCPLIPVQISDLETTPRLPDRWRNQVSSNGRRPLYTLFTSGSTGRPKGVDVPGQTLCNLMAWQLRHGGIAGRKATLQFSKLSFDVSFQEIFSTLCTGGCFHLIEPGWRQDLERLLSYMDEKRIERIFMPYVALQMLAETGLASGRYPASLRQVISAGEQLFVTRAIRDWAANLPGLSLANHYGPTETHVICGTLLEGDSRHWPVHVPIGRPVSNAEFKILDDQDRGLPKGMTGHLVVAGPMVAPCYIGDASSNQQKFFSAEPDGRTYYRTGDLACLSETGDLIYQGRGDQQIKLDGHRIELGQVEAAVIRHGAVENAVADLEQGSLMIYLQIREPLCPETLNAHLREWLPNYIKIRDWRQVTSWPRTPSGKIDRRGLHQHAWISLTTDPNNTASRPTTATERKLAEAFKQVTGHVIQPGVTFFDAGASSLDLMRFRNHCRAQYDLSIQMADLFAHVTIDQLAHHLSGGRESRPANQINTSAKMSQDIAVVGMAANLPGAADLSAFKEMICEGGTGIDEFGSHDEGYVRASSLLKGPLDFDPAYFGLSLQEARLMDPQQRHMLMICVQALHAAGIVPEARRAPRIGLIASCGENTYFQDYLDQTPADKRPDRFQMALHHDKDFLATKAAYHLNLKGPAITLQAACGSSLIGVHMAAGMLRQGDADIMLAAGVLIDPSLEEGYAYKAQHIFSRDGKCRPFDADASGTIGASGALAVVLKPLDQARRDGDHIHAVLKASALNNDGGAKMSYTAPLAQGQYEVIRDSLARAGLSGADIGYVECHGTGTHLGDPIEVNALARAYGGGREKSCALSSLKSQIGHLGAGAGLAGFIRAAIALEQAVIPANLGFNRANPELGLEETCFYVSASVTPWPDDRPRIAAVSSFGIGGTNAHVILSHPGRTTDNNGFAEPIAVLPISAHSKPAFDVLVGQISTYLVQHPENLPALLRHFQSGRIHHDWRAAIKVSSLDDLIRQLSEIEPVRISQKKASDTEAALMATNASTGHLIEAWIDGAPIDWPVQPAQAPDGFAPYPFDLARYHFNDNRSLDATAECPKRLPKDQWFYRPKWMPLADSSSLPLAKPGTWMILCPEEARASIQQSLAGPIDKLMFVSPGDGFQFIREDHYSLNPADPAHWRQLTDCLSDGFHCLNLLPTTLQPSATMSEGMLTSLDMPSALLQSGLKPAKISFLSQDAHRQAGPIAKPLPWLLAGPVQVIPQEYGIAANWLDLPAMSERALASLLPDLLDGLAHRSGCLMYRDGRWFERTLTKVEQNNRALHISDNWLILGGNGGIGRTLARHLLNQGADGILILSRRPELHPDLADWSDRITVITGDIGLDDQLPAIRQALGGKRLAGIIHAAGAGAGALISGRDPEAMRIACAPKLAGLAHMEKLIAQLKPDWAVYCSSMTAHFGGAGHMDYAATNALMDGFAHIRHPDHPHCRRVSLNWDAWRESGMAVNVRRPDKRHQDHLSVGLGNDEAVFCFDQAMTMDAAQIAINVCDLEESSYFYQSNSTANETLLELSLKQETQTSEGSHQPSLEQGLRDLLCEELGLDTLASEALLYDLGADSLTMLEVVAYLEKQGGAELQLSEIPQDATINWFLEQATGNMADSNLEAENTADPTLPTIDIDVWQRGHSNQAVCLIHPVGGDVEAYRELAGRLGGHCHVCVIADPGLRRDQEHPLSIPERARLYREALEDQFPAADYQWHLIGWSFGAWIAQEMAALLEKGAPPAAAITLIDPPAPGQQVPMELMTDREIETVFLRELSQRWPAAGSLETLADLSKAGLPDGIARYAEALIRCCKANIASMTGHQLSTLNRTRATVFLAAEKASGMAPTPIKMETALQLWRAKLTGIFDAHVMAADHYSIMTMPQIGRIAQMIEQVEIARSA</sequence>
<dbReference type="SMART" id="SM00823">
    <property type="entry name" value="PKS_PP"/>
    <property type="match status" value="1"/>
</dbReference>
<dbReference type="Pfam" id="PF00109">
    <property type="entry name" value="ketoacyl-synt"/>
    <property type="match status" value="1"/>
</dbReference>
<dbReference type="SUPFAM" id="SSF51735">
    <property type="entry name" value="NAD(P)-binding Rossmann-fold domains"/>
    <property type="match status" value="2"/>
</dbReference>
<dbReference type="SMART" id="SM00824">
    <property type="entry name" value="PKS_TE"/>
    <property type="match status" value="1"/>
</dbReference>
<protein>
    <submittedName>
        <fullName evidence="7">Amino acid adenylation domain-containing protein</fullName>
    </submittedName>
</protein>
<dbReference type="CDD" id="cd00833">
    <property type="entry name" value="PKS"/>
    <property type="match status" value="1"/>
</dbReference>
<dbReference type="InterPro" id="IPR014030">
    <property type="entry name" value="Ketoacyl_synth_N"/>
</dbReference>
<keyword evidence="2" id="KW-0596">Phosphopantetheine</keyword>
<dbReference type="InterPro" id="IPR013968">
    <property type="entry name" value="PKS_KR"/>
</dbReference>
<dbReference type="Gene3D" id="3.30.559.10">
    <property type="entry name" value="Chloramphenicol acetyltransferase-like domain"/>
    <property type="match status" value="1"/>
</dbReference>
<evidence type="ECO:0000259" key="6">
    <source>
        <dbReference type="PROSITE" id="PS52004"/>
    </source>
</evidence>
<dbReference type="GO" id="GO:0031177">
    <property type="term" value="F:phosphopantetheine binding"/>
    <property type="evidence" value="ECO:0007669"/>
    <property type="project" value="InterPro"/>
</dbReference>
<dbReference type="PROSITE" id="PS52004">
    <property type="entry name" value="KS3_2"/>
    <property type="match status" value="1"/>
</dbReference>
<dbReference type="InterPro" id="IPR014031">
    <property type="entry name" value="Ketoacyl_synth_C"/>
</dbReference>
<accession>A0A3D9H8L6</accession>
<dbReference type="EMBL" id="QRDW01000011">
    <property type="protein sequence ID" value="RED45825.1"/>
    <property type="molecule type" value="Genomic_DNA"/>
</dbReference>
<dbReference type="InterPro" id="IPR020806">
    <property type="entry name" value="PKS_PP-bd"/>
</dbReference>
<dbReference type="InterPro" id="IPR045851">
    <property type="entry name" value="AMP-bd_C_sf"/>
</dbReference>
<dbReference type="Proteomes" id="UP000256845">
    <property type="component" value="Unassembled WGS sequence"/>
</dbReference>
<dbReference type="Pfam" id="PF00668">
    <property type="entry name" value="Condensation"/>
    <property type="match status" value="1"/>
</dbReference>
<dbReference type="InterPro" id="IPR009081">
    <property type="entry name" value="PP-bd_ACP"/>
</dbReference>
<dbReference type="Pfam" id="PF00550">
    <property type="entry name" value="PP-binding"/>
    <property type="match status" value="3"/>
</dbReference>
<dbReference type="InterPro" id="IPR016039">
    <property type="entry name" value="Thiolase-like"/>
</dbReference>
<dbReference type="InterPro" id="IPR020802">
    <property type="entry name" value="TesA-like"/>
</dbReference>
<dbReference type="Gene3D" id="3.40.50.1820">
    <property type="entry name" value="alpha/beta hydrolase"/>
    <property type="match status" value="1"/>
</dbReference>
<evidence type="ECO:0000313" key="7">
    <source>
        <dbReference type="EMBL" id="RED45825.1"/>
    </source>
</evidence>
<comment type="cofactor">
    <cofactor evidence="1">
        <name>pantetheine 4'-phosphate</name>
        <dbReference type="ChEBI" id="CHEBI:47942"/>
    </cofactor>
</comment>
<dbReference type="SUPFAM" id="SSF47336">
    <property type="entry name" value="ACP-like"/>
    <property type="match status" value="3"/>
</dbReference>
<comment type="caution">
    <text evidence="7">The sequence shown here is derived from an EMBL/GenBank/DDBJ whole genome shotgun (WGS) entry which is preliminary data.</text>
</comment>
<dbReference type="SUPFAM" id="SSF56801">
    <property type="entry name" value="Acetyl-CoA synthetase-like"/>
    <property type="match status" value="2"/>
</dbReference>
<dbReference type="Gene3D" id="3.30.559.30">
    <property type="entry name" value="Nonribosomal peptide synthetase, condensation domain"/>
    <property type="match status" value="1"/>
</dbReference>
<feature type="domain" description="Ketosynthase family 3 (KS3)" evidence="6">
    <location>
        <begin position="1664"/>
        <end position="2075"/>
    </location>
</feature>
<dbReference type="Pfam" id="PF08659">
    <property type="entry name" value="KR"/>
    <property type="match status" value="1"/>
</dbReference>
<dbReference type="Gene3D" id="3.40.47.10">
    <property type="match status" value="1"/>
</dbReference>
<dbReference type="InterPro" id="IPR042099">
    <property type="entry name" value="ANL_N_sf"/>
</dbReference>
<evidence type="ECO:0000256" key="1">
    <source>
        <dbReference type="ARBA" id="ARBA00001957"/>
    </source>
</evidence>
<dbReference type="PROSITE" id="PS00455">
    <property type="entry name" value="AMP_BINDING"/>
    <property type="match status" value="1"/>
</dbReference>
<dbReference type="Gene3D" id="3.30.70.3290">
    <property type="match status" value="1"/>
</dbReference>
<proteinExistence type="predicted"/>
<dbReference type="InterPro" id="IPR025110">
    <property type="entry name" value="AMP-bd_C"/>
</dbReference>
<dbReference type="Gene3D" id="3.30.300.30">
    <property type="match status" value="2"/>
</dbReference>
<dbReference type="PANTHER" id="PTHR45527:SF1">
    <property type="entry name" value="FATTY ACID SYNTHASE"/>
    <property type="match status" value="1"/>
</dbReference>
<dbReference type="OrthoDB" id="9770470at2"/>
<organism evidence="7 8">
    <name type="scientific">Aestuariispira insulae</name>
    <dbReference type="NCBI Taxonomy" id="1461337"/>
    <lineage>
        <taxon>Bacteria</taxon>
        <taxon>Pseudomonadati</taxon>
        <taxon>Pseudomonadota</taxon>
        <taxon>Alphaproteobacteria</taxon>
        <taxon>Rhodospirillales</taxon>
        <taxon>Kiloniellaceae</taxon>
        <taxon>Aestuariispira</taxon>
    </lineage>
</organism>
<dbReference type="InterPro" id="IPR036291">
    <property type="entry name" value="NAD(P)-bd_dom_sf"/>
</dbReference>
<keyword evidence="3" id="KW-0597">Phosphoprotein</keyword>
<dbReference type="InterPro" id="IPR036736">
    <property type="entry name" value="ACP-like_sf"/>
</dbReference>
<dbReference type="InterPro" id="IPR001242">
    <property type="entry name" value="Condensation_dom"/>
</dbReference>
<evidence type="ECO:0000313" key="8">
    <source>
        <dbReference type="Proteomes" id="UP000256845"/>
    </source>
</evidence>
<dbReference type="PANTHER" id="PTHR45527">
    <property type="entry name" value="NONRIBOSOMAL PEPTIDE SYNTHETASE"/>
    <property type="match status" value="1"/>
</dbReference>
<keyword evidence="8" id="KW-1185">Reference proteome</keyword>
<evidence type="ECO:0000256" key="3">
    <source>
        <dbReference type="ARBA" id="ARBA00022553"/>
    </source>
</evidence>
<feature type="domain" description="Carrier" evidence="5">
    <location>
        <begin position="518"/>
        <end position="593"/>
    </location>
</feature>
<dbReference type="InterPro" id="IPR023213">
    <property type="entry name" value="CAT-like_dom_sf"/>
</dbReference>
<dbReference type="InterPro" id="IPR010071">
    <property type="entry name" value="AA_adenyl_dom"/>
</dbReference>
<evidence type="ECO:0000259" key="5">
    <source>
        <dbReference type="PROSITE" id="PS50075"/>
    </source>
</evidence>
<feature type="domain" description="Carrier" evidence="5">
    <location>
        <begin position="1575"/>
        <end position="1649"/>
    </location>
</feature>
<gene>
    <name evidence="7" type="ORF">DFP90_11172</name>
</gene>
<dbReference type="Pfam" id="PF00501">
    <property type="entry name" value="AMP-binding"/>
    <property type="match status" value="2"/>
</dbReference>
<dbReference type="SMART" id="SM00822">
    <property type="entry name" value="PKS_KR"/>
    <property type="match status" value="1"/>
</dbReference>
<dbReference type="InterPro" id="IPR057326">
    <property type="entry name" value="KR_dom"/>
</dbReference>
<dbReference type="Gene3D" id="1.10.1200.10">
    <property type="entry name" value="ACP-like"/>
    <property type="match status" value="2"/>
</dbReference>
<dbReference type="NCBIfam" id="TIGR01733">
    <property type="entry name" value="AA-adenyl-dom"/>
    <property type="match status" value="1"/>
</dbReference>
<dbReference type="Pfam" id="PF02801">
    <property type="entry name" value="Ketoacyl-synt_C"/>
    <property type="match status" value="1"/>
</dbReference>
<dbReference type="Pfam" id="PF13193">
    <property type="entry name" value="AMP-binding_C"/>
    <property type="match status" value="1"/>
</dbReference>
<dbReference type="RefSeq" id="WP_115938411.1">
    <property type="nucleotide sequence ID" value="NZ_QRDW01000011.1"/>
</dbReference>
<dbReference type="SUPFAM" id="SSF53901">
    <property type="entry name" value="Thiolase-like"/>
    <property type="match status" value="1"/>
</dbReference>
<dbReference type="GO" id="GO:0044550">
    <property type="term" value="P:secondary metabolite biosynthetic process"/>
    <property type="evidence" value="ECO:0007669"/>
    <property type="project" value="TreeGrafter"/>
</dbReference>
<dbReference type="Gene3D" id="3.40.50.12780">
    <property type="entry name" value="N-terminal domain of ligase-like"/>
    <property type="match status" value="2"/>
</dbReference>
<evidence type="ECO:0000256" key="4">
    <source>
        <dbReference type="ARBA" id="ARBA00022679"/>
    </source>
</evidence>
<dbReference type="PROSITE" id="PS00012">
    <property type="entry name" value="PHOSPHOPANTETHEINE"/>
    <property type="match status" value="1"/>
</dbReference>
<dbReference type="PROSITE" id="PS50075">
    <property type="entry name" value="CARRIER"/>
    <property type="match status" value="3"/>
</dbReference>
<dbReference type="InterPro" id="IPR020841">
    <property type="entry name" value="PKS_Beta-ketoAc_synthase_dom"/>
</dbReference>
<dbReference type="Pfam" id="PF00975">
    <property type="entry name" value="Thioesterase"/>
    <property type="match status" value="1"/>
</dbReference>
<dbReference type="InterPro" id="IPR001031">
    <property type="entry name" value="Thioesterase"/>
</dbReference>
<dbReference type="GO" id="GO:0016746">
    <property type="term" value="F:acyltransferase activity"/>
    <property type="evidence" value="ECO:0007669"/>
    <property type="project" value="InterPro"/>
</dbReference>
<evidence type="ECO:0000256" key="2">
    <source>
        <dbReference type="ARBA" id="ARBA00022450"/>
    </source>
</evidence>
<dbReference type="Pfam" id="PF16197">
    <property type="entry name" value="KAsynt_C_assoc"/>
    <property type="match status" value="1"/>
</dbReference>
<feature type="domain" description="Carrier" evidence="5">
    <location>
        <begin position="2709"/>
        <end position="2784"/>
    </location>
</feature>
<dbReference type="SUPFAM" id="SSF52777">
    <property type="entry name" value="CoA-dependent acyltransferases"/>
    <property type="match status" value="2"/>
</dbReference>
<dbReference type="SUPFAM" id="SSF53474">
    <property type="entry name" value="alpha/beta-Hydrolases"/>
    <property type="match status" value="1"/>
</dbReference>
<dbReference type="CDD" id="cd12117">
    <property type="entry name" value="A_NRPS_Srf_like"/>
    <property type="match status" value="1"/>
</dbReference>
<dbReference type="InterPro" id="IPR020845">
    <property type="entry name" value="AMP-binding_CS"/>
</dbReference>
<dbReference type="GO" id="GO:0005737">
    <property type="term" value="C:cytoplasm"/>
    <property type="evidence" value="ECO:0007669"/>
    <property type="project" value="TreeGrafter"/>
</dbReference>